<dbReference type="EMBL" id="NBSK02000002">
    <property type="protein sequence ID" value="KAJ0222358.1"/>
    <property type="molecule type" value="Genomic_DNA"/>
</dbReference>
<dbReference type="GO" id="GO:0003677">
    <property type="term" value="F:DNA binding"/>
    <property type="evidence" value="ECO:0007669"/>
    <property type="project" value="UniProtKB-KW"/>
</dbReference>
<feature type="compositionally biased region" description="Low complexity" evidence="7">
    <location>
        <begin position="65"/>
        <end position="79"/>
    </location>
</feature>
<dbReference type="GO" id="GO:0008270">
    <property type="term" value="F:zinc ion binding"/>
    <property type="evidence" value="ECO:0007669"/>
    <property type="project" value="UniProtKB-KW"/>
</dbReference>
<dbReference type="GO" id="GO:0003723">
    <property type="term" value="F:RNA binding"/>
    <property type="evidence" value="ECO:0007669"/>
    <property type="project" value="UniProtKB-KW"/>
</dbReference>
<evidence type="ECO:0000259" key="8">
    <source>
        <dbReference type="PROSITE" id="PS50103"/>
    </source>
</evidence>
<protein>
    <recommendedName>
        <fullName evidence="8">C3H1-type domain-containing protein</fullName>
    </recommendedName>
</protein>
<gene>
    <name evidence="9" type="ORF">LSAT_V11C200061710</name>
</gene>
<name>A0A9R1WEG0_LACSA</name>
<sequence>MDTIEATKMVMSRIQNIDPENASKIMGYILIQDQGENEMIRLAFGPENLLASVIKQAKAFLDISSNTSSTPSSPSPFSNQRSPRIIIPNNGFHHMNPSPLSPHSPWSSSGSFHDRRSSPRAASYASVVNGGGGGSSASFYNSYNDGTEEYNNNNNSGLQVVTDQLSFLDNAKNGDFMDPIVSPGGRSDSILFPYPNSTTDWSADGGSCGDAQHHFHRRSCSVNDMFFGGGGGNDDLGNGLGGWRPCMYYARGFCKNGTSCKFIHGNGGLGDEMCLGSSSPTAIVGSPTGNIDGIEDFLRIKAIQQQHRAAAMAAGGPHPFPFNRCMNFLNDSPRSPSSAAAAALMMGEDFHKFGRFRPHSHDFTAMGLGNSSSSSRQIYLTFPADSTFKEEDVSNYFRKHQQHERGDFSNCLSPTALEAAEPFDHIPFGARMFNHEMMLRRKLENRAELQQAIDLQDRKLMNMHLNDLNNHHHLHHNVSHSQSLLSSNGNDDNKVSKGVNGSGIQGTDGSEMKVLSEVNDENGDNNDNSNEKQDKSNLTETYSNESFDHILPDNLFASPTKTAATNHHSVFSTNLPESDAPPSAASSAALNMASLKSCYFQMPRSFCGQEAIEM</sequence>
<dbReference type="PANTHER" id="PTHR24009:SF11">
    <property type="entry name" value="ZINC FINGER CCCH DOMAIN-CONTAINING PROTEIN 53-LIKE"/>
    <property type="match status" value="1"/>
</dbReference>
<comment type="caution">
    <text evidence="9">The sequence shown here is derived from an EMBL/GenBank/DDBJ whole genome shotgun (WGS) entry which is preliminary data.</text>
</comment>
<keyword evidence="3 6" id="KW-0862">Zinc</keyword>
<evidence type="ECO:0000256" key="6">
    <source>
        <dbReference type="PROSITE-ProRule" id="PRU00723"/>
    </source>
</evidence>
<keyword evidence="5" id="KW-0238">DNA-binding</keyword>
<dbReference type="SMART" id="SM00356">
    <property type="entry name" value="ZnF_C3H1"/>
    <property type="match status" value="1"/>
</dbReference>
<feature type="zinc finger region" description="C3H1-type" evidence="6">
    <location>
        <begin position="245"/>
        <end position="267"/>
    </location>
</feature>
<evidence type="ECO:0000256" key="4">
    <source>
        <dbReference type="ARBA" id="ARBA00022884"/>
    </source>
</evidence>
<dbReference type="InterPro" id="IPR036855">
    <property type="entry name" value="Znf_CCCH_sf"/>
</dbReference>
<accession>A0A9R1WEG0</accession>
<proteinExistence type="predicted"/>
<reference evidence="9 10" key="1">
    <citation type="journal article" date="2017" name="Nat. Commun.">
        <title>Genome assembly with in vitro proximity ligation data and whole-genome triplication in lettuce.</title>
        <authorList>
            <person name="Reyes-Chin-Wo S."/>
            <person name="Wang Z."/>
            <person name="Yang X."/>
            <person name="Kozik A."/>
            <person name="Arikit S."/>
            <person name="Song C."/>
            <person name="Xia L."/>
            <person name="Froenicke L."/>
            <person name="Lavelle D.O."/>
            <person name="Truco M.J."/>
            <person name="Xia R."/>
            <person name="Zhu S."/>
            <person name="Xu C."/>
            <person name="Xu H."/>
            <person name="Xu X."/>
            <person name="Cox K."/>
            <person name="Korf I."/>
            <person name="Meyers B.C."/>
            <person name="Michelmore R.W."/>
        </authorList>
    </citation>
    <scope>NUCLEOTIDE SEQUENCE [LARGE SCALE GENOMIC DNA]</scope>
    <source>
        <strain evidence="10">cv. Salinas</strain>
        <tissue evidence="9">Seedlings</tissue>
    </source>
</reference>
<dbReference type="Pfam" id="PF23182">
    <property type="entry name" value="PABC_AtC3H46"/>
    <property type="match status" value="1"/>
</dbReference>
<feature type="compositionally biased region" description="Low complexity" evidence="7">
    <location>
        <begin position="97"/>
        <end position="111"/>
    </location>
</feature>
<keyword evidence="4" id="KW-0694">RNA-binding</keyword>
<evidence type="ECO:0000256" key="1">
    <source>
        <dbReference type="ARBA" id="ARBA00022723"/>
    </source>
</evidence>
<dbReference type="PANTHER" id="PTHR24009">
    <property type="entry name" value="RNA-BINDING (RRM/RBD/RNP MOTIFS)"/>
    <property type="match status" value="1"/>
</dbReference>
<dbReference type="InterPro" id="IPR056276">
    <property type="entry name" value="AtC3H46-like_PABC-like"/>
</dbReference>
<evidence type="ECO:0000256" key="3">
    <source>
        <dbReference type="ARBA" id="ARBA00022833"/>
    </source>
</evidence>
<dbReference type="PROSITE" id="PS50103">
    <property type="entry name" value="ZF_C3H1"/>
    <property type="match status" value="1"/>
</dbReference>
<dbReference type="SUPFAM" id="SSF90229">
    <property type="entry name" value="CCCH zinc finger"/>
    <property type="match status" value="1"/>
</dbReference>
<feature type="region of interest" description="Disordered" evidence="7">
    <location>
        <begin position="65"/>
        <end position="118"/>
    </location>
</feature>
<dbReference type="InterPro" id="IPR000571">
    <property type="entry name" value="Znf_CCCH"/>
</dbReference>
<feature type="compositionally biased region" description="Low complexity" evidence="7">
    <location>
        <begin position="479"/>
        <end position="490"/>
    </location>
</feature>
<feature type="region of interest" description="Disordered" evidence="7">
    <location>
        <begin position="518"/>
        <end position="537"/>
    </location>
</feature>
<keyword evidence="2 6" id="KW-0863">Zinc-finger</keyword>
<dbReference type="Pfam" id="PF00642">
    <property type="entry name" value="zf-CCCH"/>
    <property type="match status" value="1"/>
</dbReference>
<keyword evidence="10" id="KW-1185">Reference proteome</keyword>
<keyword evidence="1 6" id="KW-0479">Metal-binding</keyword>
<evidence type="ECO:0000256" key="2">
    <source>
        <dbReference type="ARBA" id="ARBA00022771"/>
    </source>
</evidence>
<evidence type="ECO:0000256" key="7">
    <source>
        <dbReference type="SAM" id="MobiDB-lite"/>
    </source>
</evidence>
<evidence type="ECO:0000313" key="10">
    <source>
        <dbReference type="Proteomes" id="UP000235145"/>
    </source>
</evidence>
<organism evidence="9 10">
    <name type="scientific">Lactuca sativa</name>
    <name type="common">Garden lettuce</name>
    <dbReference type="NCBI Taxonomy" id="4236"/>
    <lineage>
        <taxon>Eukaryota</taxon>
        <taxon>Viridiplantae</taxon>
        <taxon>Streptophyta</taxon>
        <taxon>Embryophyta</taxon>
        <taxon>Tracheophyta</taxon>
        <taxon>Spermatophyta</taxon>
        <taxon>Magnoliopsida</taxon>
        <taxon>eudicotyledons</taxon>
        <taxon>Gunneridae</taxon>
        <taxon>Pentapetalae</taxon>
        <taxon>asterids</taxon>
        <taxon>campanulids</taxon>
        <taxon>Asterales</taxon>
        <taxon>Asteraceae</taxon>
        <taxon>Cichorioideae</taxon>
        <taxon>Cichorieae</taxon>
        <taxon>Lactucinae</taxon>
        <taxon>Lactuca</taxon>
    </lineage>
</organism>
<feature type="region of interest" description="Disordered" evidence="7">
    <location>
        <begin position="476"/>
        <end position="511"/>
    </location>
</feature>
<evidence type="ECO:0000313" key="9">
    <source>
        <dbReference type="EMBL" id="KAJ0222358.1"/>
    </source>
</evidence>
<dbReference type="Proteomes" id="UP000235145">
    <property type="component" value="Unassembled WGS sequence"/>
</dbReference>
<dbReference type="AlphaFoldDB" id="A0A9R1WEG0"/>
<evidence type="ECO:0000256" key="5">
    <source>
        <dbReference type="ARBA" id="ARBA00023125"/>
    </source>
</evidence>
<feature type="domain" description="C3H1-type" evidence="8">
    <location>
        <begin position="245"/>
        <end position="267"/>
    </location>
</feature>